<sequence>MTCSDSLPSSLRQILRLCIVINCNSYGSVGADTCVSLKSCNSLWSSQIGYWIFFLVFVLRIQNDNPRILRKHQVL</sequence>
<protein>
    <submittedName>
        <fullName evidence="2 3">Uncharacterized protein</fullName>
    </submittedName>
</protein>
<gene>
    <name evidence="2" type="ORF">PHYPA_025278</name>
</gene>
<keyword evidence="1" id="KW-1133">Transmembrane helix</keyword>
<dbReference type="EnsemblPlants" id="Pp3c20_17821V3.1">
    <property type="protein sequence ID" value="PAC:32945403.CDS.1"/>
    <property type="gene ID" value="Pp3c20_17821"/>
</dbReference>
<evidence type="ECO:0000313" key="2">
    <source>
        <dbReference type="EMBL" id="PNR33335.1"/>
    </source>
</evidence>
<proteinExistence type="predicted"/>
<evidence type="ECO:0000256" key="1">
    <source>
        <dbReference type="SAM" id="Phobius"/>
    </source>
</evidence>
<organism evidence="2">
    <name type="scientific">Physcomitrium patens</name>
    <name type="common">Spreading-leaved earth moss</name>
    <name type="synonym">Physcomitrella patens</name>
    <dbReference type="NCBI Taxonomy" id="3218"/>
    <lineage>
        <taxon>Eukaryota</taxon>
        <taxon>Viridiplantae</taxon>
        <taxon>Streptophyta</taxon>
        <taxon>Embryophyta</taxon>
        <taxon>Bryophyta</taxon>
        <taxon>Bryophytina</taxon>
        <taxon>Bryopsida</taxon>
        <taxon>Funariidae</taxon>
        <taxon>Funariales</taxon>
        <taxon>Funariaceae</taxon>
        <taxon>Physcomitrium</taxon>
    </lineage>
</organism>
<dbReference type="Proteomes" id="UP000006727">
    <property type="component" value="Chromosome 20"/>
</dbReference>
<name>A0A2K1IVN1_PHYPA</name>
<reference evidence="3" key="3">
    <citation type="submission" date="2020-12" db="UniProtKB">
        <authorList>
            <consortium name="EnsemblPlants"/>
        </authorList>
    </citation>
    <scope>IDENTIFICATION</scope>
</reference>
<keyword evidence="1" id="KW-0812">Transmembrane</keyword>
<evidence type="ECO:0000313" key="4">
    <source>
        <dbReference type="Proteomes" id="UP000006727"/>
    </source>
</evidence>
<keyword evidence="1" id="KW-0472">Membrane</keyword>
<keyword evidence="4" id="KW-1185">Reference proteome</keyword>
<dbReference type="Gramene" id="Pp3c20_17821V3.1">
    <property type="protein sequence ID" value="PAC:32945403.CDS.1"/>
    <property type="gene ID" value="Pp3c20_17821"/>
</dbReference>
<feature type="transmembrane region" description="Helical" evidence="1">
    <location>
        <begin position="43"/>
        <end position="61"/>
    </location>
</feature>
<reference evidence="2 4" key="2">
    <citation type="journal article" date="2018" name="Plant J.">
        <title>The Physcomitrella patens chromosome-scale assembly reveals moss genome structure and evolution.</title>
        <authorList>
            <person name="Lang D."/>
            <person name="Ullrich K.K."/>
            <person name="Murat F."/>
            <person name="Fuchs J."/>
            <person name="Jenkins J."/>
            <person name="Haas F.B."/>
            <person name="Piednoel M."/>
            <person name="Gundlach H."/>
            <person name="Van Bel M."/>
            <person name="Meyberg R."/>
            <person name="Vives C."/>
            <person name="Morata J."/>
            <person name="Symeonidi A."/>
            <person name="Hiss M."/>
            <person name="Muchero W."/>
            <person name="Kamisugi Y."/>
            <person name="Saleh O."/>
            <person name="Blanc G."/>
            <person name="Decker E.L."/>
            <person name="van Gessel N."/>
            <person name="Grimwood J."/>
            <person name="Hayes R.D."/>
            <person name="Graham S.W."/>
            <person name="Gunter L.E."/>
            <person name="McDaniel S.F."/>
            <person name="Hoernstein S.N.W."/>
            <person name="Larsson A."/>
            <person name="Li F.W."/>
            <person name="Perroud P.F."/>
            <person name="Phillips J."/>
            <person name="Ranjan P."/>
            <person name="Rokshar D.S."/>
            <person name="Rothfels C.J."/>
            <person name="Schneider L."/>
            <person name="Shu S."/>
            <person name="Stevenson D.W."/>
            <person name="Thummler F."/>
            <person name="Tillich M."/>
            <person name="Villarreal Aguilar J.C."/>
            <person name="Widiez T."/>
            <person name="Wong G.K."/>
            <person name="Wymore A."/>
            <person name="Zhang Y."/>
            <person name="Zimmer A.D."/>
            <person name="Quatrano R.S."/>
            <person name="Mayer K.F.X."/>
            <person name="Goodstein D."/>
            <person name="Casacuberta J.M."/>
            <person name="Vandepoele K."/>
            <person name="Reski R."/>
            <person name="Cuming A.C."/>
            <person name="Tuskan G.A."/>
            <person name="Maumus F."/>
            <person name="Salse J."/>
            <person name="Schmutz J."/>
            <person name="Rensing S.A."/>
        </authorList>
    </citation>
    <scope>NUCLEOTIDE SEQUENCE [LARGE SCALE GENOMIC DNA]</scope>
    <source>
        <strain evidence="3 4">cv. Gransden 2004</strain>
    </source>
</reference>
<reference evidence="2 4" key="1">
    <citation type="journal article" date="2008" name="Science">
        <title>The Physcomitrella genome reveals evolutionary insights into the conquest of land by plants.</title>
        <authorList>
            <person name="Rensing S."/>
            <person name="Lang D."/>
            <person name="Zimmer A."/>
            <person name="Terry A."/>
            <person name="Salamov A."/>
            <person name="Shapiro H."/>
            <person name="Nishiyama T."/>
            <person name="Perroud P.-F."/>
            <person name="Lindquist E."/>
            <person name="Kamisugi Y."/>
            <person name="Tanahashi T."/>
            <person name="Sakakibara K."/>
            <person name="Fujita T."/>
            <person name="Oishi K."/>
            <person name="Shin-I T."/>
            <person name="Kuroki Y."/>
            <person name="Toyoda A."/>
            <person name="Suzuki Y."/>
            <person name="Hashimoto A."/>
            <person name="Yamaguchi K."/>
            <person name="Sugano A."/>
            <person name="Kohara Y."/>
            <person name="Fujiyama A."/>
            <person name="Anterola A."/>
            <person name="Aoki S."/>
            <person name="Ashton N."/>
            <person name="Barbazuk W.B."/>
            <person name="Barker E."/>
            <person name="Bennetzen J."/>
            <person name="Bezanilla M."/>
            <person name="Blankenship R."/>
            <person name="Cho S.H."/>
            <person name="Dutcher S."/>
            <person name="Estelle M."/>
            <person name="Fawcett J.A."/>
            <person name="Gundlach H."/>
            <person name="Hanada K."/>
            <person name="Heyl A."/>
            <person name="Hicks K.A."/>
            <person name="Hugh J."/>
            <person name="Lohr M."/>
            <person name="Mayer K."/>
            <person name="Melkozernov A."/>
            <person name="Murata T."/>
            <person name="Nelson D."/>
            <person name="Pils B."/>
            <person name="Prigge M."/>
            <person name="Reiss B."/>
            <person name="Renner T."/>
            <person name="Rombauts S."/>
            <person name="Rushton P."/>
            <person name="Sanderfoot A."/>
            <person name="Schween G."/>
            <person name="Shiu S.-H."/>
            <person name="Stueber K."/>
            <person name="Theodoulou F.L."/>
            <person name="Tu H."/>
            <person name="Van de Peer Y."/>
            <person name="Verrier P.J."/>
            <person name="Waters E."/>
            <person name="Wood A."/>
            <person name="Yang L."/>
            <person name="Cove D."/>
            <person name="Cuming A."/>
            <person name="Hasebe M."/>
            <person name="Lucas S."/>
            <person name="Mishler D.B."/>
            <person name="Reski R."/>
            <person name="Grigoriev I."/>
            <person name="Quatrano R.S."/>
            <person name="Boore J.L."/>
        </authorList>
    </citation>
    <scope>NUCLEOTIDE SEQUENCE [LARGE SCALE GENOMIC DNA]</scope>
    <source>
        <strain evidence="3 4">cv. Gransden 2004</strain>
    </source>
</reference>
<dbReference type="InParanoid" id="A0A2K1IVN1"/>
<dbReference type="AlphaFoldDB" id="A0A2K1IVN1"/>
<evidence type="ECO:0000313" key="3">
    <source>
        <dbReference type="EnsemblPlants" id="PAC:32945403.CDS.1"/>
    </source>
</evidence>
<dbReference type="EMBL" id="ABEU02000020">
    <property type="protein sequence ID" value="PNR33335.1"/>
    <property type="molecule type" value="Genomic_DNA"/>
</dbReference>
<accession>A0A2K1IVN1</accession>